<dbReference type="InterPro" id="IPR000014">
    <property type="entry name" value="PAS"/>
</dbReference>
<feature type="domain" description="PAC" evidence="2">
    <location>
        <begin position="417"/>
        <end position="469"/>
    </location>
</feature>
<dbReference type="CDD" id="cd01949">
    <property type="entry name" value="GGDEF"/>
    <property type="match status" value="1"/>
</dbReference>
<dbReference type="SMART" id="SM00267">
    <property type="entry name" value="GGDEF"/>
    <property type="match status" value="1"/>
</dbReference>
<dbReference type="PANTHER" id="PTHR46663">
    <property type="entry name" value="DIGUANYLATE CYCLASE DGCT-RELATED"/>
    <property type="match status" value="1"/>
</dbReference>
<dbReference type="Gene3D" id="2.10.70.100">
    <property type="match status" value="1"/>
</dbReference>
<dbReference type="CDD" id="cd00130">
    <property type="entry name" value="PAS"/>
    <property type="match status" value="2"/>
</dbReference>
<comment type="caution">
    <text evidence="4">The sequence shown here is derived from an EMBL/GenBank/DDBJ whole genome shotgun (WGS) entry which is preliminary data.</text>
</comment>
<evidence type="ECO:0000313" key="5">
    <source>
        <dbReference type="Proteomes" id="UP000295367"/>
    </source>
</evidence>
<feature type="domain" description="PAS" evidence="1">
    <location>
        <begin position="502"/>
        <end position="573"/>
    </location>
</feature>
<dbReference type="InterPro" id="IPR035965">
    <property type="entry name" value="PAS-like_dom_sf"/>
</dbReference>
<feature type="domain" description="PAC" evidence="2">
    <location>
        <begin position="573"/>
        <end position="626"/>
    </location>
</feature>
<dbReference type="PROSITE" id="PS50112">
    <property type="entry name" value="PAS"/>
    <property type="match status" value="2"/>
</dbReference>
<dbReference type="NCBIfam" id="TIGR00229">
    <property type="entry name" value="sensory_box"/>
    <property type="match status" value="2"/>
</dbReference>
<dbReference type="Proteomes" id="UP000295367">
    <property type="component" value="Unassembled WGS sequence"/>
</dbReference>
<reference evidence="4 5" key="1">
    <citation type="submission" date="2019-03" db="EMBL/GenBank/DDBJ databases">
        <title>Genomic Encyclopedia of Type Strains, Phase IV (KMG-IV): sequencing the most valuable type-strain genomes for metagenomic binning, comparative biology and taxonomic classification.</title>
        <authorList>
            <person name="Goeker M."/>
        </authorList>
    </citation>
    <scope>NUCLEOTIDE SEQUENCE [LARGE SCALE GENOMIC DNA]</scope>
    <source>
        <strain evidence="4 5">DSM 100309</strain>
    </source>
</reference>
<dbReference type="AlphaFoldDB" id="A0A4R3XR35"/>
<evidence type="ECO:0000259" key="3">
    <source>
        <dbReference type="PROSITE" id="PS50887"/>
    </source>
</evidence>
<feature type="domain" description="GGDEF" evidence="3">
    <location>
        <begin position="658"/>
        <end position="804"/>
    </location>
</feature>
<dbReference type="SUPFAM" id="SSF55785">
    <property type="entry name" value="PYP-like sensor domain (PAS domain)"/>
    <property type="match status" value="2"/>
</dbReference>
<dbReference type="InterPro" id="IPR000160">
    <property type="entry name" value="GGDEF_dom"/>
</dbReference>
<dbReference type="PROSITE" id="PS50887">
    <property type="entry name" value="GGDEF"/>
    <property type="match status" value="1"/>
</dbReference>
<organism evidence="4 5">
    <name type="scientific">Sulfurirhabdus autotrophica</name>
    <dbReference type="NCBI Taxonomy" id="1706046"/>
    <lineage>
        <taxon>Bacteria</taxon>
        <taxon>Pseudomonadati</taxon>
        <taxon>Pseudomonadota</taxon>
        <taxon>Betaproteobacteria</taxon>
        <taxon>Nitrosomonadales</taxon>
        <taxon>Sulfuricellaceae</taxon>
        <taxon>Sulfurirhabdus</taxon>
    </lineage>
</organism>
<dbReference type="PANTHER" id="PTHR46663:SF3">
    <property type="entry name" value="SLL0267 PROTEIN"/>
    <property type="match status" value="1"/>
</dbReference>
<dbReference type="InterPro" id="IPR052163">
    <property type="entry name" value="DGC-Regulatory_Protein"/>
</dbReference>
<dbReference type="InterPro" id="IPR000700">
    <property type="entry name" value="PAS-assoc_C"/>
</dbReference>
<sequence length="806" mass="91972">MDWPFSLKSRRRSISRQAVIRLAISLGLFVIALSYTSALLYKMALNKAAHERAADLVAFYQFRLTQLERDWELQTRDFKTRIEFTRYLEDPQTDSINLRAFFTIQGGGARFYQFLVLDKNGQTRFAMRKDGQFSNPLKQNQSNGWYREPSTGKLYRVFLEPIWMGNSGVGKMLAFFPVDNALLYQLASPGVILIARYQNESVASSLGSEGLKHHTVKSETIERRELPWTNELEAPKLEIEAPVKTIFSTLELSIGAGMIPFVDALILWFALGTWLMLQTRRIKALGGAVAEFSQHQEVTSSLKQNIRQAQAGNVDEIHDVAVAIESLAQQTVEQRLQHVREEEQIRLWSSVFQSSAESIIITDRDNKIVAVNPAFQRRTGYLQEEVLGQNPRMLSCGREQPEFYAAMWQSIKANGFWQGEIWDSDKAGTSHPYLMTISSVHDDAGEITHYVGYYTDISERMRSDEELKQHRDHLEELVAGRTLALEDANQKLTLQSNLLISREADLHRAQAVAKLGSWRLDVSNNSLYWSDETYRIFGLPTDVRMNYELFLLAVHEDDKMQVDQAWQAALQGKPYDIEHRIVVAGKIKWVREQAELMFDEKGNLLDGIGTVQDITEKKQMEEEVRQLAFYDSLTKLPNRRLLDDRLGQAMDASKRSDCYGALMFLDLDNFKPLNDTYGHALGDLLLIEAAERLISCVREIDTVARFGGDEFVVMLSNLDADKAKSTSQATIIAEKIRSALANPYFLIFKHRNEPEKTVQHHCTVSIGVTLFMHSETPESILKKADMAMFQAKETGRNNIHHYDELS</sequence>
<name>A0A4R3XR35_9PROT</name>
<keyword evidence="5" id="KW-1185">Reference proteome</keyword>
<dbReference type="Gene3D" id="3.30.70.270">
    <property type="match status" value="1"/>
</dbReference>
<dbReference type="InterPro" id="IPR029787">
    <property type="entry name" value="Nucleotide_cyclase"/>
</dbReference>
<dbReference type="Pfam" id="PF08447">
    <property type="entry name" value="PAS_3"/>
    <property type="match status" value="1"/>
</dbReference>
<proteinExistence type="predicted"/>
<dbReference type="Pfam" id="PF00990">
    <property type="entry name" value="GGDEF"/>
    <property type="match status" value="1"/>
</dbReference>
<evidence type="ECO:0000259" key="1">
    <source>
        <dbReference type="PROSITE" id="PS50112"/>
    </source>
</evidence>
<gene>
    <name evidence="4" type="ORF">EDC63_13215</name>
</gene>
<dbReference type="InterPro" id="IPR013655">
    <property type="entry name" value="PAS_fold_3"/>
</dbReference>
<dbReference type="EMBL" id="SMCO01000032">
    <property type="protein sequence ID" value="TCV79970.1"/>
    <property type="molecule type" value="Genomic_DNA"/>
</dbReference>
<dbReference type="GO" id="GO:0003824">
    <property type="term" value="F:catalytic activity"/>
    <property type="evidence" value="ECO:0007669"/>
    <property type="project" value="UniProtKB-ARBA"/>
</dbReference>
<dbReference type="InterPro" id="IPR043128">
    <property type="entry name" value="Rev_trsase/Diguanyl_cyclase"/>
</dbReference>
<dbReference type="RefSeq" id="WP_132920973.1">
    <property type="nucleotide sequence ID" value="NZ_SMCO01000032.1"/>
</dbReference>
<dbReference type="SMART" id="SM00091">
    <property type="entry name" value="PAS"/>
    <property type="match status" value="2"/>
</dbReference>
<protein>
    <submittedName>
        <fullName evidence="4">PAS domain S-box-containing protein/diguanylate cyclase (GGDEF)-like protein</fullName>
    </submittedName>
</protein>
<dbReference type="Gene3D" id="3.30.450.20">
    <property type="entry name" value="PAS domain"/>
    <property type="match status" value="2"/>
</dbReference>
<dbReference type="PROSITE" id="PS50113">
    <property type="entry name" value="PAC"/>
    <property type="match status" value="2"/>
</dbReference>
<dbReference type="FunFam" id="3.30.70.270:FF:000001">
    <property type="entry name" value="Diguanylate cyclase domain protein"/>
    <property type="match status" value="1"/>
</dbReference>
<dbReference type="OrthoDB" id="42802at2"/>
<dbReference type="InterPro" id="IPR001610">
    <property type="entry name" value="PAC"/>
</dbReference>
<dbReference type="Pfam" id="PF13426">
    <property type="entry name" value="PAS_9"/>
    <property type="match status" value="1"/>
</dbReference>
<evidence type="ECO:0000313" key="4">
    <source>
        <dbReference type="EMBL" id="TCV79970.1"/>
    </source>
</evidence>
<dbReference type="NCBIfam" id="TIGR00254">
    <property type="entry name" value="GGDEF"/>
    <property type="match status" value="1"/>
</dbReference>
<feature type="domain" description="PAS" evidence="1">
    <location>
        <begin position="344"/>
        <end position="390"/>
    </location>
</feature>
<accession>A0A4R3XR35</accession>
<dbReference type="SUPFAM" id="SSF55073">
    <property type="entry name" value="Nucleotide cyclase"/>
    <property type="match status" value="1"/>
</dbReference>
<dbReference type="SMART" id="SM00086">
    <property type="entry name" value="PAC"/>
    <property type="match status" value="2"/>
</dbReference>
<evidence type="ECO:0000259" key="2">
    <source>
        <dbReference type="PROSITE" id="PS50113"/>
    </source>
</evidence>